<proteinExistence type="predicted"/>
<name>A0A2C6KN90_9APIC</name>
<dbReference type="GeneID" id="94424110"/>
<evidence type="ECO:0000259" key="4">
    <source>
        <dbReference type="Pfam" id="PF00588"/>
    </source>
</evidence>
<feature type="compositionally biased region" description="Polar residues" evidence="3">
    <location>
        <begin position="2675"/>
        <end position="2693"/>
    </location>
</feature>
<feature type="compositionally biased region" description="Polar residues" evidence="3">
    <location>
        <begin position="639"/>
        <end position="654"/>
    </location>
</feature>
<dbReference type="CDD" id="cd18091">
    <property type="entry name" value="SpoU-like_TRM3-like"/>
    <property type="match status" value="1"/>
</dbReference>
<dbReference type="InterPro" id="IPR045330">
    <property type="entry name" value="TRM3/TARBP1"/>
</dbReference>
<feature type="region of interest" description="Disordered" evidence="3">
    <location>
        <begin position="2291"/>
        <end position="2321"/>
    </location>
</feature>
<feature type="region of interest" description="Disordered" evidence="3">
    <location>
        <begin position="2675"/>
        <end position="2702"/>
    </location>
</feature>
<feature type="region of interest" description="Disordered" evidence="3">
    <location>
        <begin position="630"/>
        <end position="680"/>
    </location>
</feature>
<feature type="region of interest" description="Disordered" evidence="3">
    <location>
        <begin position="2508"/>
        <end position="2531"/>
    </location>
</feature>
<dbReference type="PANTHER" id="PTHR12029:SF11">
    <property type="entry name" value="METHYLTRANSFERASE TARBP1-RELATED"/>
    <property type="match status" value="1"/>
</dbReference>
<feature type="region of interest" description="Disordered" evidence="3">
    <location>
        <begin position="843"/>
        <end position="871"/>
    </location>
</feature>
<sequence>MAASGMTPSFSRPGSPSEDLSSPVCSLVSFCSQLAHLSIPPARARPLLEAYVSQLATTGTVTTRTGGLPHDNAGPGSTSSTPPAARLFVSTEHCKASLCSQLSIFLRDTAHKLSTCRTGTATRHTAPTSAECSCGSLLHSEGCPRSRATACLDLPVLIQLLEAMKSLLESFLCCAFVLQSSIPGSPAGEMPSVLHVSPSSPSPSFSTASSTPCQRIRGYLSSASAPDRFPGGRSSLSCSLACEACLSLWLLVSSLSSESSSSTRISKAEKKAKRAEKQTQKSTKRGGPKDFRNGSCPAKQHASLELSFNEEVHEVEEAQRADWGASKPSDQDRHTALRSATEALVTGLFLCSFPHCSSTYQPGDCHSQASSSRCFLNKKATRKSVIATCDVSVGSHWVLHEFLVAVDRRRSGTEKEELGLQDAEEREKTAASLTRPLLAQGAGSFETRADIGRKENLFKDTKADPEHTALDVHAAVVLLDCWLTVLWQRNEKDELCKLSLHLLPVLHELCTLPTFQAHRQCLYGLVLPHVVRRGLPSHRAHLFLLSVISTILDDPKEALTGERTEHSTSQEVVSGRTPCRPFSVQSDAFRTKSDALLHRADAYDLAVRFPDLVFAFSARDSPSLVAAHYSRRDAEPDSMGSSVGETPSEKTVPSQPGKVFEGRDSEGPDVVTEGHAATEPEQEWHVVENQEPAVEDRRWVWLLSGLVDALPVTRKRARHLLKWVQQQVQQPLLTQLLMRSATSRKCRGVKKTGEAGRGMDGASDVSASEANCRLSHFAEELRTSGLSPTDQETGWRCFMQLLEALEDFSQHLVKQQWQHMRRLCVLASKVALQSVEVESPSQGQGQTLDVFRDGGDRGKAHPEEVGDGSSSNTDWALLRKARLSGVNRSSFLILQPLWVEIILQRILTHDNGLLTRSLLLAFLSMCVDDARGSTVLQCFLSAGGKHLREPEGTKQGSSVRSPSVNCGAPAATTVVTAWNGRENLAAEAAYAAAVVSCEGAKGQEEKRGPPLLLCLRWQFFLSTLLPKLSSSCLYSRSSDSHFVESLVREFVRASIVLQYVVRASYDGCRVGGRSFDPGTSLHFNFPVVDGKLIAKGKSGREEFQAFPLFGEGAPATSGQYALLKDDSGASASFSPFGLDEEEDIRHFFVALSPQSLEAAAEASVGDFVSAASACNLTYTPFRVWFDALNSLDTLGNPVQPIGVTAEQNPSNSSCLAFASLGTDKPPRADVAPSDSASRNHFALARGLSRRSAPDLVKLLLQLLQHMPAPLRGRLLRQLLRTVVTHAQPGALSALDVALLLADCQAGLTEPLLVVEAEEAVAGGSSHLNGQEKKEKPGHDSERSSLRCASRGWRTLGLQLLLALFPEPTAFKRIFIGLFRVLLEDEVQSSGETGALEDELLCLREHKSALSEKVATGWLRAAELSRVLEPYSLMKEASELLLAPQVLRVYSRPLLEPLAVRSKLAALAAFLRSCCASSPSSLHPGFDRQLPLLAGEVTNYVLAHIDSFRRHATSAAAKGESRVLLDAPNSAFSAEALCANLSAYTSCLRSFCLLLKSGGGVNCTAVLINRCEEIVQAWGVQPSLQTHPSQVLLVAAALCLLSAAVPRSYQRKTAQADCRLPVSAGSGTDMAAVSARSWRLFLGAFLCSINRAVVAKQQLESPGVVDRLSAATTVEALPEEGKLSHTSAGARGFFHNSGTEGLRCGCLFFAAASRSNPPQLAALSVSSLSPVAVPVLLHPPDGSDIDEDVCAFSSLFTVTESGSFSAWPSIVATFHRARVALMDAVCRSSPTFLRTAVHSEMRFQSGFQETETQPLAQVFTMGPDRVVSPVTRSEPRGSSAQQKALFGDLCNLPPQLFASLEARALDLERSDPESYSLISSRVFPAVSACGVVALGLLAEAGNSHPSAVAGLYRVIRQFSLPVLLLPRLLVFRSEDVVFSERVTTAHDAPPRRGPPVLGNRDPGFSIEMKVHQDRSDGGVYELLTDFTEQSMSIIVDRGETSLPLDAIREVCCAMTDPLMLEAEALYGRLLGHRTSPESQEKDNTPNPDLGASRGLFVYDFVKSLLHLGRSHLAVSRSIVIPLLSSILLTGINRESLLSDWQLPAVTDRGGLQGVHMSFCAAGSGRPLPQAYIELLTEILLHREYVLLDGASATAGDVFGQNSRWFKQTKVSPSLSEVTCFGSSEPAALFRVETSAPGRPQSFFPMVLPAQVAQFRQTPAFVRLFTLSFFHTLGCLCMQTSTFEYMETEVDLCCRPNAAAVQPQTPAQAWASTLLSRVYVCLLEVATSSGCQPGNGELPPSTGPLADEAETGDGAAPSTSAEIKTSEGRASLHHLPMPNSCQHRMSLRAWQALAAFSVFLPCLSPDIWTHVRLRLWSAFAAPQLADVRHFLDLVAVQVLCLSPSDSAPALVKVLKSFNAPTQTLISALSVAGFLLLNPDSVKRKYGHSEQAFGRVCQDLLAAVVPYLTSNAAYCRGVAQYVVFEYLRRQERTGSALLIGYSDSSVQVHGRSKDNSAGYSVPLSHPPVTSSRGRQDCSEEIGLALLRGLYTHLLEAKECHKMRTKCGEVFRLWQPNLMASLGAFLPAVPDSEETGLGSACQGTSVAASLYVPSGNSPECRAATGQVALTVAKTVLEDFDLRPSWSLAVALKDVIKEEMAMTYHGRHRQLEEDDPALTLQQGHQSHTSSAPVSSNQGAPVLQQRDSTELRQGCGEAEITPEGSTFPRANLPTAAVGGDNLQYSGGLLTTESKDQPSAPVTVAGRVAATGEEAPTNTCPHEDKPENKYSLVCQRKFVPEDKDVQGGQKEEGLSPWLYVSGDRETLRRHLRRRGDLVVVASLIDKVPNLAGLARTCEVFDAKKLVIHNRDVLTDPQFNTIGVSAHQWLPIEQACHMVSVGALASYLLDLKEAGYRVVGVEQTGSSQMLQDFRFTRRTALVLGAEKEGLPASLLALMDDCVEIPQLGLIRSLNVHVTGAMVVWEYTKQQALAG</sequence>
<protein>
    <submittedName>
        <fullName evidence="5">Rna family protein</fullName>
    </submittedName>
</protein>
<dbReference type="VEuPathDB" id="ToxoDB:CSUI_000668"/>
<evidence type="ECO:0000256" key="3">
    <source>
        <dbReference type="SAM" id="MobiDB-lite"/>
    </source>
</evidence>
<dbReference type="Gene3D" id="3.40.1280.10">
    <property type="match status" value="1"/>
</dbReference>
<dbReference type="Pfam" id="PF00588">
    <property type="entry name" value="SpoU_methylase"/>
    <property type="match status" value="1"/>
</dbReference>
<dbReference type="InterPro" id="IPR044748">
    <property type="entry name" value="Trm3/TARBP1_C"/>
</dbReference>
<evidence type="ECO:0000256" key="2">
    <source>
        <dbReference type="ARBA" id="ARBA00022679"/>
    </source>
</evidence>
<feature type="region of interest" description="Disordered" evidence="3">
    <location>
        <begin position="61"/>
        <end position="82"/>
    </location>
</feature>
<dbReference type="RefSeq" id="XP_067927118.1">
    <property type="nucleotide sequence ID" value="XM_068060899.1"/>
</dbReference>
<feature type="compositionally biased region" description="Basic and acidic residues" evidence="3">
    <location>
        <begin position="850"/>
        <end position="864"/>
    </location>
</feature>
<keyword evidence="2" id="KW-0808">Transferase</keyword>
<dbReference type="GO" id="GO:0016423">
    <property type="term" value="F:tRNA (guanine) methyltransferase activity"/>
    <property type="evidence" value="ECO:0007669"/>
    <property type="project" value="InterPro"/>
</dbReference>
<organism evidence="5 6">
    <name type="scientific">Cystoisospora suis</name>
    <dbReference type="NCBI Taxonomy" id="483139"/>
    <lineage>
        <taxon>Eukaryota</taxon>
        <taxon>Sar</taxon>
        <taxon>Alveolata</taxon>
        <taxon>Apicomplexa</taxon>
        <taxon>Conoidasida</taxon>
        <taxon>Coccidia</taxon>
        <taxon>Eucoccidiorida</taxon>
        <taxon>Eimeriorina</taxon>
        <taxon>Sarcocystidae</taxon>
        <taxon>Cystoisospora</taxon>
    </lineage>
</organism>
<evidence type="ECO:0000313" key="6">
    <source>
        <dbReference type="Proteomes" id="UP000221165"/>
    </source>
</evidence>
<comment type="caution">
    <text evidence="5">The sequence shown here is derived from an EMBL/GenBank/DDBJ whole genome shotgun (WGS) entry which is preliminary data.</text>
</comment>
<dbReference type="Proteomes" id="UP000221165">
    <property type="component" value="Unassembled WGS sequence"/>
</dbReference>
<dbReference type="InterPro" id="IPR029026">
    <property type="entry name" value="tRNA_m1G_MTases_N"/>
</dbReference>
<dbReference type="PANTHER" id="PTHR12029">
    <property type="entry name" value="RNA METHYLTRANSFERASE"/>
    <property type="match status" value="1"/>
</dbReference>
<evidence type="ECO:0000256" key="1">
    <source>
        <dbReference type="ARBA" id="ARBA00022603"/>
    </source>
</evidence>
<reference evidence="5 6" key="1">
    <citation type="journal article" date="2017" name="Int. J. Parasitol.">
        <title>The genome of the protozoan parasite Cystoisospora suis and a reverse vaccinology approach to identify vaccine candidates.</title>
        <authorList>
            <person name="Palmieri N."/>
            <person name="Shrestha A."/>
            <person name="Ruttkowski B."/>
            <person name="Beck T."/>
            <person name="Vogl C."/>
            <person name="Tomley F."/>
            <person name="Blake D.P."/>
            <person name="Joachim A."/>
        </authorList>
    </citation>
    <scope>NUCLEOTIDE SEQUENCE [LARGE SCALE GENOMIC DNA]</scope>
    <source>
        <strain evidence="5 6">Wien I</strain>
    </source>
</reference>
<keyword evidence="6" id="KW-1185">Reference proteome</keyword>
<accession>A0A2C6KN90</accession>
<feature type="region of interest" description="Disordered" evidence="3">
    <location>
        <begin position="1323"/>
        <end position="1344"/>
    </location>
</feature>
<dbReference type="InterPro" id="IPR029028">
    <property type="entry name" value="Alpha/beta_knot_MTases"/>
</dbReference>
<feature type="region of interest" description="Disordered" evidence="3">
    <location>
        <begin position="262"/>
        <end position="296"/>
    </location>
</feature>
<feature type="compositionally biased region" description="Basic and acidic residues" evidence="3">
    <location>
        <begin position="1329"/>
        <end position="1344"/>
    </location>
</feature>
<dbReference type="OrthoDB" id="241340at2759"/>
<gene>
    <name evidence="5" type="ORF">CSUI_000668</name>
</gene>
<keyword evidence="1" id="KW-0489">Methyltransferase</keyword>
<dbReference type="GO" id="GO:0030488">
    <property type="term" value="P:tRNA methylation"/>
    <property type="evidence" value="ECO:0007669"/>
    <property type="project" value="InterPro"/>
</dbReference>
<feature type="domain" description="tRNA/rRNA methyltransferase SpoU type" evidence="4">
    <location>
        <begin position="2830"/>
        <end position="2975"/>
    </location>
</feature>
<dbReference type="EMBL" id="MIGC01000262">
    <property type="protein sequence ID" value="PHJ25471.1"/>
    <property type="molecule type" value="Genomic_DNA"/>
</dbReference>
<dbReference type="SUPFAM" id="SSF75217">
    <property type="entry name" value="alpha/beta knot"/>
    <property type="match status" value="1"/>
</dbReference>
<evidence type="ECO:0000313" key="5">
    <source>
        <dbReference type="EMBL" id="PHJ25471.1"/>
    </source>
</evidence>
<dbReference type="GO" id="GO:0003723">
    <property type="term" value="F:RNA binding"/>
    <property type="evidence" value="ECO:0007669"/>
    <property type="project" value="InterPro"/>
</dbReference>
<dbReference type="InterPro" id="IPR001537">
    <property type="entry name" value="SpoU_MeTrfase"/>
</dbReference>